<dbReference type="InterPro" id="IPR006076">
    <property type="entry name" value="FAD-dep_OxRdtase"/>
</dbReference>
<comment type="caution">
    <text evidence="5">The sequence shown here is derived from an EMBL/GenBank/DDBJ whole genome shotgun (WGS) entry which is preliminary data.</text>
</comment>
<organism evidence="5 6">
    <name type="scientific">Serpens gallinarum</name>
    <dbReference type="NCBI Taxonomy" id="2763075"/>
    <lineage>
        <taxon>Bacteria</taxon>
        <taxon>Pseudomonadati</taxon>
        <taxon>Pseudomonadota</taxon>
        <taxon>Gammaproteobacteria</taxon>
        <taxon>Pseudomonadales</taxon>
        <taxon>Pseudomonadaceae</taxon>
        <taxon>Pseudomonas</taxon>
    </lineage>
</organism>
<gene>
    <name evidence="5" type="primary">thiO</name>
    <name evidence="5" type="ORF">H9642_10935</name>
</gene>
<evidence type="ECO:0000256" key="2">
    <source>
        <dbReference type="ARBA" id="ARBA00022977"/>
    </source>
</evidence>
<feature type="domain" description="FAD dependent oxidoreductase" evidence="4">
    <location>
        <begin position="46"/>
        <end position="386"/>
    </location>
</feature>
<dbReference type="GO" id="GO:0043799">
    <property type="term" value="F:glycine oxidase activity"/>
    <property type="evidence" value="ECO:0007669"/>
    <property type="project" value="UniProtKB-EC"/>
</dbReference>
<dbReference type="EC" id="1.4.3.19" evidence="5"/>
<dbReference type="NCBIfam" id="TIGR02352">
    <property type="entry name" value="thiamin_ThiO"/>
    <property type="match status" value="1"/>
</dbReference>
<dbReference type="Gene3D" id="3.30.9.10">
    <property type="entry name" value="D-Amino Acid Oxidase, subunit A, domain 2"/>
    <property type="match status" value="1"/>
</dbReference>
<dbReference type="InterPro" id="IPR036188">
    <property type="entry name" value="FAD/NAD-bd_sf"/>
</dbReference>
<evidence type="ECO:0000313" key="6">
    <source>
        <dbReference type="Proteomes" id="UP000611945"/>
    </source>
</evidence>
<evidence type="ECO:0000256" key="3">
    <source>
        <dbReference type="ARBA" id="ARBA00023002"/>
    </source>
</evidence>
<evidence type="ECO:0000259" key="4">
    <source>
        <dbReference type="Pfam" id="PF01266"/>
    </source>
</evidence>
<sequence length="411" mass="45060">MFKSFYQSAYHRDPPDRPSFLVQTLWVSSNRVVIHPVEERTVAQRTLIIGGGIIGLFSAYQLALAGGNVRLLERQALGREASWAGGGIVSPLYPWRYGEAVSALAHWSQDFYPQLGEQLLAKTGLDPEVQVTGLYWLDLDDEAEALVWAEHHRRPLVRVPVKDVQAAVPALADGYQRALYMAEVANVRNPRLMKSLRAALQQMPNVEIQEHYPVQGFVLDNQRVVGVQTAQGELHAERVIVAAGAWSGELLRTLGLELPVEPVRGQMILFKCAADFLPSMVLAKGRYAIPRRDGHVLVGSTLEYTGFDKSTTEEALASLRASAAELLPALAKAEVVGHWAGLRPGSPDGIPYIGELESHPGLWLNCGHFRNGLVLAPASCRLLADLMLGREPIVDPRPYAPMARGIGLGRP</sequence>
<dbReference type="Pfam" id="PF01266">
    <property type="entry name" value="DAO"/>
    <property type="match status" value="1"/>
</dbReference>
<keyword evidence="2" id="KW-0784">Thiamine biosynthesis</keyword>
<dbReference type="Proteomes" id="UP000611945">
    <property type="component" value="Unassembled WGS sequence"/>
</dbReference>
<dbReference type="PANTHER" id="PTHR13847:SF289">
    <property type="entry name" value="GLYCINE OXIDASE"/>
    <property type="match status" value="1"/>
</dbReference>
<evidence type="ECO:0000256" key="1">
    <source>
        <dbReference type="ARBA" id="ARBA00004948"/>
    </source>
</evidence>
<protein>
    <submittedName>
        <fullName evidence="5">Glycine oxidase ThiO</fullName>
        <ecNumber evidence="5">1.4.3.19</ecNumber>
    </submittedName>
</protein>
<dbReference type="EMBL" id="JACSQG010000005">
    <property type="protein sequence ID" value="MBD7977703.1"/>
    <property type="molecule type" value="Genomic_DNA"/>
</dbReference>
<reference evidence="5 6" key="1">
    <citation type="submission" date="2020-08" db="EMBL/GenBank/DDBJ databases">
        <title>A Genomic Blueprint of the Chicken Gut Microbiome.</title>
        <authorList>
            <person name="Gilroy R."/>
            <person name="Ravi A."/>
            <person name="Getino M."/>
            <person name="Pursley I."/>
            <person name="Horton D.L."/>
            <person name="Alikhan N.-F."/>
            <person name="Baker D."/>
            <person name="Gharbi K."/>
            <person name="Hall N."/>
            <person name="Watson M."/>
            <person name="Adriaenssens E.M."/>
            <person name="Foster-Nyarko E."/>
            <person name="Jarju S."/>
            <person name="Secka A."/>
            <person name="Antonio M."/>
            <person name="Oren A."/>
            <person name="Chaudhuri R."/>
            <person name="La Ragione R.M."/>
            <person name="Hildebrand F."/>
            <person name="Pallen M.J."/>
        </authorList>
    </citation>
    <scope>NUCLEOTIDE SEQUENCE [LARGE SCALE GENOMIC DNA]</scope>
    <source>
        <strain evidence="5 6">Sa2CUA2</strain>
    </source>
</reference>
<accession>A0ABR8TPJ9</accession>
<evidence type="ECO:0000313" key="5">
    <source>
        <dbReference type="EMBL" id="MBD7977703.1"/>
    </source>
</evidence>
<keyword evidence="6" id="KW-1185">Reference proteome</keyword>
<proteinExistence type="predicted"/>
<dbReference type="Gene3D" id="3.50.50.60">
    <property type="entry name" value="FAD/NAD(P)-binding domain"/>
    <property type="match status" value="1"/>
</dbReference>
<name>A0ABR8TPJ9_9PSED</name>
<keyword evidence="3 5" id="KW-0560">Oxidoreductase</keyword>
<dbReference type="PANTHER" id="PTHR13847">
    <property type="entry name" value="SARCOSINE DEHYDROGENASE-RELATED"/>
    <property type="match status" value="1"/>
</dbReference>
<comment type="pathway">
    <text evidence="1">Cofactor biosynthesis; thiamine diphosphate biosynthesis.</text>
</comment>
<dbReference type="SUPFAM" id="SSF54373">
    <property type="entry name" value="FAD-linked reductases, C-terminal domain"/>
    <property type="match status" value="1"/>
</dbReference>
<dbReference type="SUPFAM" id="SSF51905">
    <property type="entry name" value="FAD/NAD(P)-binding domain"/>
    <property type="match status" value="1"/>
</dbReference>
<dbReference type="InterPro" id="IPR012727">
    <property type="entry name" value="Gly_oxidase_ThiO"/>
</dbReference>